<keyword evidence="1" id="KW-0596">Phosphopantetheine</keyword>
<dbReference type="GO" id="GO:0031177">
    <property type="term" value="F:phosphopantetheine binding"/>
    <property type="evidence" value="ECO:0007669"/>
    <property type="project" value="InterPro"/>
</dbReference>
<evidence type="ECO:0000256" key="3">
    <source>
        <dbReference type="SAM" id="Phobius"/>
    </source>
</evidence>
<feature type="transmembrane region" description="Helical" evidence="3">
    <location>
        <begin position="1236"/>
        <end position="1255"/>
    </location>
</feature>
<dbReference type="InterPro" id="IPR029058">
    <property type="entry name" value="AB_hydrolase_fold"/>
</dbReference>
<dbReference type="InterPro" id="IPR023213">
    <property type="entry name" value="CAT-like_dom_sf"/>
</dbReference>
<protein>
    <submittedName>
        <fullName evidence="5">AMP-binding protein</fullName>
    </submittedName>
</protein>
<gene>
    <name evidence="5" type="ORF">HUV48_08380</name>
</gene>
<feature type="transmembrane region" description="Helical" evidence="3">
    <location>
        <begin position="1333"/>
        <end position="1355"/>
    </location>
</feature>
<keyword evidence="3" id="KW-0812">Transmembrane</keyword>
<feature type="transmembrane region" description="Helical" evidence="3">
    <location>
        <begin position="1304"/>
        <end position="1321"/>
    </location>
</feature>
<keyword evidence="3" id="KW-0472">Membrane</keyword>
<dbReference type="SUPFAM" id="SSF47336">
    <property type="entry name" value="ACP-like"/>
    <property type="match status" value="1"/>
</dbReference>
<dbReference type="Proteomes" id="UP000561438">
    <property type="component" value="Unassembled WGS sequence"/>
</dbReference>
<dbReference type="InterPro" id="IPR025110">
    <property type="entry name" value="AMP-bd_C"/>
</dbReference>
<dbReference type="GO" id="GO:0043041">
    <property type="term" value="P:amino acid activation for nonribosomal peptide biosynthetic process"/>
    <property type="evidence" value="ECO:0007669"/>
    <property type="project" value="TreeGrafter"/>
</dbReference>
<feature type="domain" description="Carrier" evidence="4">
    <location>
        <begin position="961"/>
        <end position="1036"/>
    </location>
</feature>
<feature type="transmembrane region" description="Helical" evidence="3">
    <location>
        <begin position="1159"/>
        <end position="1185"/>
    </location>
</feature>
<dbReference type="Gene3D" id="3.40.50.1820">
    <property type="entry name" value="alpha/beta hydrolase"/>
    <property type="match status" value="1"/>
</dbReference>
<evidence type="ECO:0000256" key="1">
    <source>
        <dbReference type="ARBA" id="ARBA00022450"/>
    </source>
</evidence>
<dbReference type="EMBL" id="JABWGV010000003">
    <property type="protein sequence ID" value="NVD45036.1"/>
    <property type="molecule type" value="Genomic_DNA"/>
</dbReference>
<dbReference type="GO" id="GO:0003824">
    <property type="term" value="F:catalytic activity"/>
    <property type="evidence" value="ECO:0007669"/>
    <property type="project" value="InterPro"/>
</dbReference>
<keyword evidence="2" id="KW-0597">Phosphoprotein</keyword>
<reference evidence="5 6" key="1">
    <citation type="submission" date="2020-06" db="EMBL/GenBank/DDBJ databases">
        <title>Altererythrobacter sp. HHU K3-1.</title>
        <authorList>
            <person name="Zhang D."/>
            <person name="Xue H."/>
        </authorList>
    </citation>
    <scope>NUCLEOTIDE SEQUENCE [LARGE SCALE GENOMIC DNA]</scope>
    <source>
        <strain evidence="5 6">HHU K3-1</strain>
    </source>
</reference>
<dbReference type="Pfam" id="PF00668">
    <property type="entry name" value="Condensation"/>
    <property type="match status" value="1"/>
</dbReference>
<dbReference type="GO" id="GO:0005737">
    <property type="term" value="C:cytoplasm"/>
    <property type="evidence" value="ECO:0007669"/>
    <property type="project" value="TreeGrafter"/>
</dbReference>
<dbReference type="Pfam" id="PF00550">
    <property type="entry name" value="PP-binding"/>
    <property type="match status" value="1"/>
</dbReference>
<dbReference type="SUPFAM" id="SSF52777">
    <property type="entry name" value="CoA-dependent acyltransferases"/>
    <property type="match status" value="2"/>
</dbReference>
<feature type="transmembrane region" description="Helical" evidence="3">
    <location>
        <begin position="1134"/>
        <end position="1153"/>
    </location>
</feature>
<dbReference type="InterPro" id="IPR045851">
    <property type="entry name" value="AMP-bd_C_sf"/>
</dbReference>
<dbReference type="Gene3D" id="3.30.559.10">
    <property type="entry name" value="Chloramphenicol acetyltransferase-like domain"/>
    <property type="match status" value="1"/>
</dbReference>
<dbReference type="Gene3D" id="3.30.559.30">
    <property type="entry name" value="Nonribosomal peptide synthetase, condensation domain"/>
    <property type="match status" value="1"/>
</dbReference>
<dbReference type="Pfam" id="PF13193">
    <property type="entry name" value="AMP-binding_C"/>
    <property type="match status" value="1"/>
</dbReference>
<dbReference type="PANTHER" id="PTHR45527">
    <property type="entry name" value="NONRIBOSOMAL PEPTIDE SYNTHETASE"/>
    <property type="match status" value="1"/>
</dbReference>
<name>A0A850H2Y4_9SPHN</name>
<evidence type="ECO:0000259" key="4">
    <source>
        <dbReference type="PROSITE" id="PS50075"/>
    </source>
</evidence>
<dbReference type="GO" id="GO:0044550">
    <property type="term" value="P:secondary metabolite biosynthetic process"/>
    <property type="evidence" value="ECO:0007669"/>
    <property type="project" value="TreeGrafter"/>
</dbReference>
<evidence type="ECO:0000313" key="5">
    <source>
        <dbReference type="EMBL" id="NVD45036.1"/>
    </source>
</evidence>
<dbReference type="InterPro" id="IPR042099">
    <property type="entry name" value="ANL_N_sf"/>
</dbReference>
<keyword evidence="6" id="KW-1185">Reference proteome</keyword>
<accession>A0A850H2Y4</accession>
<dbReference type="PANTHER" id="PTHR45527:SF1">
    <property type="entry name" value="FATTY ACID SYNTHASE"/>
    <property type="match status" value="1"/>
</dbReference>
<dbReference type="InterPro" id="IPR036736">
    <property type="entry name" value="ACP-like_sf"/>
</dbReference>
<dbReference type="InterPro" id="IPR009081">
    <property type="entry name" value="PP-bd_ACP"/>
</dbReference>
<keyword evidence="3" id="KW-1133">Transmembrane helix</keyword>
<sequence length="1396" mass="153737">MGDTTSLRTWSHFMNIHAFAGTANNARFLLSEKATGTSSALPVTYEISGPLNLEKLADAVEAVILANPMLRAESTLENGSNVTITVFSDAAPLVIHDLSGREAADVEPAIREFIGREIKAAGTRFRATIVKVSQKRFFLTCIFHHSLIDGVSIGLFFDTLAKVYNSNSSLDALFSDADLNFQNVCNETRNAEALRADADGAYWSELLANNDTPSPIASALAEEYDDRLQTGCVQRFITDSEHDAIRQRARKIGVRTFSLYLTLGQSVLQRMTGQNDVIVSMQSAGRRNFEGNSNTIGLYSRALVIRAGDKPAVNLAERARLADAQVDGALVHEMTPYQDILGHMEGTPRFAFNWYPVQEPLSFAGCSCEERIIYPWQTTFDLNFHFVRIPGGVDFRLFFNRAHCDERAANVVADQLHHLVQTAPTTPDEANLPTLGGPLSGTVVTDLMTGRIEEVFRQCAANCAEKTAIHSFDRCVSYRELTDEVTNVAAALSEQKVKAPRVMVVGERGPGLVVAALAALKAGGSFAIVDAAYPEGRIAQFHQKLVPDFVVFCDNADSDFLQTTDCSYERIDWVPSSDIAAIMARTSHAELPGSENVAYWLFTSGSTGEPKCVSSDHAPLLNAISWQRSTFGIREADKTSFLSGVSHDPSLRDIFLPLLTGGELHIPDPAKILEPGYVRDWLKEQRVTVAHLTPAMTQVIGAGRNVSATLPHLRLLFVGGERASTKARQELRELAPHAALINVYGATETPQIVLYKDITERCETLRSERAIGYPRADVTAEVRGRDNRLCGYFEPGEIAIVSPFLSNGYNFGETDKTSPFDFAESTGKPLSYRTGDVGYVDDAEGIVLLGRADDQIKIRGYRVEPGEVTAQLRALVGHDEAVVLAVPHQNAHRLIAYIADTPATDIEHLRSRLRDKLPPYMMPEGYVAVAELPKLRNGKIDRTALFSITAELDQGSQTVVAPATASERQLVEVWERVLGVSPISVNESLFDLGGDSLTGVMLMVELEREGLDENVARSILAGATIREIARKTDEGSPPEEAKPLSFEPGPLLSRTAIHMARGLLVILIIAGHWFPGVAERIAFFASIKPILTPVFNLSTPGFAIIFGISFGYFNFETYQTRKAIFNRQLRLGAIFLFIAMLFISANLGIGRYLDDRGPTLAFLISSLYSVIGFYLLALISLPWWFGYFNKFGFTRRSLAVILAGFIVMDQITQYLFPYDLPDGPLQLLRNYVAAKFSYFSLGIGAIAGIYMGHKLRESPRLPLRSEFLIASTSFMVLGVVWGYFLGDLPELERGSQRIDYWKWLLYFGASMALVSGLWFFLTSKLVGVGIVDWIIKLVASIGSLALFFFVFHGFVQGLKGIFDSLGSSDIVGLLLALVIFGAISAFGIRKMWRLYF</sequence>
<comment type="caution">
    <text evidence="5">The sequence shown here is derived from an EMBL/GenBank/DDBJ whole genome shotgun (WGS) entry which is preliminary data.</text>
</comment>
<proteinExistence type="predicted"/>
<dbReference type="InterPro" id="IPR020806">
    <property type="entry name" value="PKS_PP-bd"/>
</dbReference>
<feature type="transmembrane region" description="Helical" evidence="3">
    <location>
        <begin position="1094"/>
        <end position="1113"/>
    </location>
</feature>
<dbReference type="Gene3D" id="3.30.300.30">
    <property type="match status" value="1"/>
</dbReference>
<dbReference type="SMART" id="SM00823">
    <property type="entry name" value="PKS_PP"/>
    <property type="match status" value="1"/>
</dbReference>
<dbReference type="Gene3D" id="3.40.50.12780">
    <property type="entry name" value="N-terminal domain of ligase-like"/>
    <property type="match status" value="1"/>
</dbReference>
<feature type="transmembrane region" description="Helical" evidence="3">
    <location>
        <begin position="1370"/>
        <end position="1388"/>
    </location>
</feature>
<dbReference type="InterPro" id="IPR000873">
    <property type="entry name" value="AMP-dep_synth/lig_dom"/>
</dbReference>
<evidence type="ECO:0000313" key="6">
    <source>
        <dbReference type="Proteomes" id="UP000561438"/>
    </source>
</evidence>
<dbReference type="Pfam" id="PF00501">
    <property type="entry name" value="AMP-binding"/>
    <property type="match status" value="1"/>
</dbReference>
<feature type="transmembrane region" description="Helical" evidence="3">
    <location>
        <begin position="1197"/>
        <end position="1216"/>
    </location>
</feature>
<organism evidence="5 6">
    <name type="scientific">Qipengyuania atrilutea</name>
    <dbReference type="NCBI Taxonomy" id="2744473"/>
    <lineage>
        <taxon>Bacteria</taxon>
        <taxon>Pseudomonadati</taxon>
        <taxon>Pseudomonadota</taxon>
        <taxon>Alphaproteobacteria</taxon>
        <taxon>Sphingomonadales</taxon>
        <taxon>Erythrobacteraceae</taxon>
        <taxon>Qipengyuania</taxon>
    </lineage>
</organism>
<dbReference type="SUPFAM" id="SSF56801">
    <property type="entry name" value="Acetyl-CoA synthetase-like"/>
    <property type="match status" value="1"/>
</dbReference>
<feature type="transmembrane region" description="Helical" evidence="3">
    <location>
        <begin position="1267"/>
        <end position="1284"/>
    </location>
</feature>
<dbReference type="PROSITE" id="PS50075">
    <property type="entry name" value="CARRIER"/>
    <property type="match status" value="1"/>
</dbReference>
<evidence type="ECO:0000256" key="2">
    <source>
        <dbReference type="ARBA" id="ARBA00022553"/>
    </source>
</evidence>
<dbReference type="InterPro" id="IPR001242">
    <property type="entry name" value="Condensation_dom"/>
</dbReference>